<comment type="caution">
    <text evidence="6">The sequence shown here is derived from an EMBL/GenBank/DDBJ whole genome shotgun (WGS) entry which is preliminary data.</text>
</comment>
<evidence type="ECO:0000256" key="3">
    <source>
        <dbReference type="ARBA" id="ARBA00022801"/>
    </source>
</evidence>
<gene>
    <name evidence="6" type="ORF">BCF74_10376</name>
</gene>
<evidence type="ECO:0000256" key="2">
    <source>
        <dbReference type="ARBA" id="ARBA00022723"/>
    </source>
</evidence>
<keyword evidence="4" id="KW-0460">Magnesium</keyword>
<dbReference type="GO" id="GO:0046872">
    <property type="term" value="F:metal ion binding"/>
    <property type="evidence" value="ECO:0007669"/>
    <property type="project" value="UniProtKB-KW"/>
</dbReference>
<keyword evidence="1" id="KW-0540">Nuclease</keyword>
<sequence length="123" mass="13555">MRLLLDTHVALWVRVDAPELPDAFRQALLDPGNEPLVSTISLAEIAVKKAVGKLALDQDFRVGLGAVGLDELPFTGAHASALDVLPLLHRDPFDRMLVAQAIAEDLTFLTVDEQCLRYDVRRL</sequence>
<dbReference type="CDD" id="cd09872">
    <property type="entry name" value="PIN_Sll0205-like"/>
    <property type="match status" value="1"/>
</dbReference>
<dbReference type="InterPro" id="IPR041705">
    <property type="entry name" value="PIN_Sll0205"/>
</dbReference>
<accession>A0A2T0UY60</accession>
<reference evidence="6 7" key="1">
    <citation type="submission" date="2018-03" db="EMBL/GenBank/DDBJ databases">
        <title>Genomic Encyclopedia of Archaeal and Bacterial Type Strains, Phase II (KMG-II): from individual species to whole genera.</title>
        <authorList>
            <person name="Goeker M."/>
        </authorList>
    </citation>
    <scope>NUCLEOTIDE SEQUENCE [LARGE SCALE GENOMIC DNA]</scope>
    <source>
        <strain evidence="6 7">ATCC BAA-1496</strain>
    </source>
</reference>
<proteinExistence type="predicted"/>
<dbReference type="RefSeq" id="WP_106296444.1">
    <property type="nucleotide sequence ID" value="NZ_PVTI01000003.1"/>
</dbReference>
<dbReference type="GO" id="GO:0016787">
    <property type="term" value="F:hydrolase activity"/>
    <property type="evidence" value="ECO:0007669"/>
    <property type="project" value="UniProtKB-KW"/>
</dbReference>
<feature type="domain" description="PIN" evidence="5">
    <location>
        <begin position="4"/>
        <end position="119"/>
    </location>
</feature>
<keyword evidence="2" id="KW-0479">Metal-binding</keyword>
<dbReference type="GO" id="GO:0004518">
    <property type="term" value="F:nuclease activity"/>
    <property type="evidence" value="ECO:0007669"/>
    <property type="project" value="UniProtKB-KW"/>
</dbReference>
<dbReference type="PANTHER" id="PTHR36173">
    <property type="entry name" value="RIBONUCLEASE VAPC16-RELATED"/>
    <property type="match status" value="1"/>
</dbReference>
<dbReference type="Proteomes" id="UP000237822">
    <property type="component" value="Unassembled WGS sequence"/>
</dbReference>
<organism evidence="6 7">
    <name type="scientific">Knoellia remsis</name>
    <dbReference type="NCBI Taxonomy" id="407159"/>
    <lineage>
        <taxon>Bacteria</taxon>
        <taxon>Bacillati</taxon>
        <taxon>Actinomycetota</taxon>
        <taxon>Actinomycetes</taxon>
        <taxon>Micrococcales</taxon>
        <taxon>Intrasporangiaceae</taxon>
        <taxon>Knoellia</taxon>
    </lineage>
</organism>
<dbReference type="InterPro" id="IPR002716">
    <property type="entry name" value="PIN_dom"/>
</dbReference>
<evidence type="ECO:0000256" key="1">
    <source>
        <dbReference type="ARBA" id="ARBA00022722"/>
    </source>
</evidence>
<keyword evidence="3" id="KW-0378">Hydrolase</keyword>
<dbReference type="EMBL" id="PVTI01000003">
    <property type="protein sequence ID" value="PRY62869.1"/>
    <property type="molecule type" value="Genomic_DNA"/>
</dbReference>
<evidence type="ECO:0000256" key="4">
    <source>
        <dbReference type="ARBA" id="ARBA00022842"/>
    </source>
</evidence>
<dbReference type="Gene3D" id="3.40.50.1010">
    <property type="entry name" value="5'-nuclease"/>
    <property type="match status" value="1"/>
</dbReference>
<dbReference type="SUPFAM" id="SSF88723">
    <property type="entry name" value="PIN domain-like"/>
    <property type="match status" value="1"/>
</dbReference>
<dbReference type="InterPro" id="IPR029060">
    <property type="entry name" value="PIN-like_dom_sf"/>
</dbReference>
<keyword evidence="7" id="KW-1185">Reference proteome</keyword>
<protein>
    <submittedName>
        <fullName evidence="6">PIN domain nuclease of toxin-antitoxin system</fullName>
    </submittedName>
</protein>
<dbReference type="InterPro" id="IPR052919">
    <property type="entry name" value="TA_system_RNase"/>
</dbReference>
<evidence type="ECO:0000259" key="5">
    <source>
        <dbReference type="Pfam" id="PF01850"/>
    </source>
</evidence>
<dbReference type="AlphaFoldDB" id="A0A2T0UY60"/>
<dbReference type="Pfam" id="PF01850">
    <property type="entry name" value="PIN"/>
    <property type="match status" value="1"/>
</dbReference>
<dbReference type="OrthoDB" id="9798990at2"/>
<evidence type="ECO:0000313" key="7">
    <source>
        <dbReference type="Proteomes" id="UP000237822"/>
    </source>
</evidence>
<name>A0A2T0UY60_9MICO</name>
<evidence type="ECO:0000313" key="6">
    <source>
        <dbReference type="EMBL" id="PRY62869.1"/>
    </source>
</evidence>
<dbReference type="PANTHER" id="PTHR36173:SF2">
    <property type="entry name" value="RIBONUCLEASE VAPC16"/>
    <property type="match status" value="1"/>
</dbReference>